<gene>
    <name evidence="2" type="ORF">TRAPUB_8066</name>
</gene>
<dbReference type="Pfam" id="PF20236">
    <property type="entry name" value="DUF6593"/>
    <property type="match status" value="1"/>
</dbReference>
<dbReference type="OrthoDB" id="3360976at2759"/>
<dbReference type="Proteomes" id="UP000184267">
    <property type="component" value="Unassembled WGS sequence"/>
</dbReference>
<feature type="domain" description="DUF6593" evidence="1">
    <location>
        <begin position="16"/>
        <end position="157"/>
    </location>
</feature>
<proteinExistence type="predicted"/>
<dbReference type="AlphaFoldDB" id="A0A1M2W6A8"/>
<dbReference type="InterPro" id="IPR046528">
    <property type="entry name" value="DUF6593"/>
</dbReference>
<evidence type="ECO:0000259" key="1">
    <source>
        <dbReference type="Pfam" id="PF20236"/>
    </source>
</evidence>
<evidence type="ECO:0000313" key="2">
    <source>
        <dbReference type="EMBL" id="OJT15356.1"/>
    </source>
</evidence>
<organism evidence="2 3">
    <name type="scientific">Trametes pubescens</name>
    <name type="common">White-rot fungus</name>
    <dbReference type="NCBI Taxonomy" id="154538"/>
    <lineage>
        <taxon>Eukaryota</taxon>
        <taxon>Fungi</taxon>
        <taxon>Dikarya</taxon>
        <taxon>Basidiomycota</taxon>
        <taxon>Agaricomycotina</taxon>
        <taxon>Agaricomycetes</taxon>
        <taxon>Polyporales</taxon>
        <taxon>Polyporaceae</taxon>
        <taxon>Trametes</taxon>
    </lineage>
</organism>
<dbReference type="OMA" id="FGLHWRT"/>
<comment type="caution">
    <text evidence="2">The sequence shown here is derived from an EMBL/GenBank/DDBJ whole genome shotgun (WGS) entry which is preliminary data.</text>
</comment>
<protein>
    <recommendedName>
        <fullName evidence="1">DUF6593 domain-containing protein</fullName>
    </recommendedName>
</protein>
<reference evidence="2 3" key="1">
    <citation type="submission" date="2016-10" db="EMBL/GenBank/DDBJ databases">
        <title>Genome sequence of the basidiomycete white-rot fungus Trametes pubescens.</title>
        <authorList>
            <person name="Makela M.R."/>
            <person name="Granchi Z."/>
            <person name="Peng M."/>
            <person name="De Vries R.P."/>
            <person name="Grigoriev I."/>
            <person name="Riley R."/>
            <person name="Hilden K."/>
        </authorList>
    </citation>
    <scope>NUCLEOTIDE SEQUENCE [LARGE SCALE GENOMIC DNA]</scope>
    <source>
        <strain evidence="2 3">FBCC735</strain>
    </source>
</reference>
<dbReference type="EMBL" id="MNAD01000174">
    <property type="protein sequence ID" value="OJT15356.1"/>
    <property type="molecule type" value="Genomic_DNA"/>
</dbReference>
<accession>A0A1M2W6A8</accession>
<keyword evidence="3" id="KW-1185">Reference proteome</keyword>
<sequence>MNVNTMNLSFICKFSSPTNSVVVDSATGERLFEFATPFGLHWRTVTTLRDAQSNVVGEHKSGWTRDEVTYQGRTMLMSDWLVKKGLSSRFVPRGLFVAGMQHLLDCQTGALVARGHRKRTRLFSSSGEKLNIDVPPDGLPLLDAIVFSFFLCELMARRKESANNGFGVGGAGMQLGAPISG</sequence>
<evidence type="ECO:0000313" key="3">
    <source>
        <dbReference type="Proteomes" id="UP000184267"/>
    </source>
</evidence>
<name>A0A1M2W6A8_TRAPU</name>